<evidence type="ECO:0000256" key="1">
    <source>
        <dbReference type="SAM" id="Phobius"/>
    </source>
</evidence>
<comment type="caution">
    <text evidence="3">The sequence shown here is derived from an EMBL/GenBank/DDBJ whole genome shotgun (WGS) entry which is preliminary data.</text>
</comment>
<dbReference type="Proteomes" id="UP000018296">
    <property type="component" value="Unassembled WGS sequence"/>
</dbReference>
<dbReference type="InterPro" id="IPR004509">
    <property type="entry name" value="Competence_ComEA_HhH"/>
</dbReference>
<dbReference type="PATRIC" id="fig|1395513.3.peg.195"/>
<proteinExistence type="predicted"/>
<dbReference type="InterPro" id="IPR010994">
    <property type="entry name" value="RuvA_2-like"/>
</dbReference>
<reference evidence="3 4" key="1">
    <citation type="journal article" date="2013" name="Genome Announc.">
        <title>Genome Sequence of Sporolactobacillus laevolacticus DSM442, an Efficient Polymer-Grade D-Lactate Producer from Agricultural Waste Cottonseed as a Nitrogen Source.</title>
        <authorList>
            <person name="Wang H."/>
            <person name="Wang L."/>
            <person name="Ju J."/>
            <person name="Yu B."/>
            <person name="Ma Y."/>
        </authorList>
    </citation>
    <scope>NUCLEOTIDE SEQUENCE [LARGE SCALE GENOMIC DNA]</scope>
    <source>
        <strain evidence="3 4">DSM 442</strain>
    </source>
</reference>
<dbReference type="Pfam" id="PF12836">
    <property type="entry name" value="HHH_3"/>
    <property type="match status" value="1"/>
</dbReference>
<dbReference type="RefSeq" id="WP_023508513.1">
    <property type="nucleotide sequence ID" value="NZ_AWTC01000001.1"/>
</dbReference>
<evidence type="ECO:0000313" key="4">
    <source>
        <dbReference type="Proteomes" id="UP000018296"/>
    </source>
</evidence>
<dbReference type="GO" id="GO:0015627">
    <property type="term" value="C:type II protein secretion system complex"/>
    <property type="evidence" value="ECO:0007669"/>
    <property type="project" value="TreeGrafter"/>
</dbReference>
<evidence type="ECO:0000259" key="2">
    <source>
        <dbReference type="Pfam" id="PF10531"/>
    </source>
</evidence>
<dbReference type="PANTHER" id="PTHR21180:SF32">
    <property type="entry name" value="ENDONUCLEASE_EXONUCLEASE_PHOSPHATASE FAMILY DOMAIN-CONTAINING PROTEIN 1"/>
    <property type="match status" value="1"/>
</dbReference>
<dbReference type="eggNOG" id="COG1555">
    <property type="taxonomic scope" value="Bacteria"/>
</dbReference>
<feature type="transmembrane region" description="Helical" evidence="1">
    <location>
        <begin position="7"/>
        <end position="27"/>
    </location>
</feature>
<keyword evidence="1" id="KW-0472">Membrane</keyword>
<keyword evidence="1" id="KW-1133">Transmembrane helix</keyword>
<gene>
    <name evidence="3" type="ORF">P343_00970</name>
</gene>
<dbReference type="GO" id="GO:0015628">
    <property type="term" value="P:protein secretion by the type II secretion system"/>
    <property type="evidence" value="ECO:0007669"/>
    <property type="project" value="TreeGrafter"/>
</dbReference>
<accession>V6J0P6</accession>
<dbReference type="AlphaFoldDB" id="V6J0P6"/>
<protein>
    <submittedName>
        <fullName evidence="3">Competence protein ComEA</fullName>
    </submittedName>
</protein>
<dbReference type="NCBIfam" id="TIGR00426">
    <property type="entry name" value="competence protein ComEA helix-hairpin-helix repeat region"/>
    <property type="match status" value="1"/>
</dbReference>
<name>V6J0P6_9BACL</name>
<dbReference type="SUPFAM" id="SSF47781">
    <property type="entry name" value="RuvA domain 2-like"/>
    <property type="match status" value="1"/>
</dbReference>
<dbReference type="PANTHER" id="PTHR21180">
    <property type="entry name" value="ENDONUCLEASE/EXONUCLEASE/PHOSPHATASE FAMILY DOMAIN-CONTAINING PROTEIN 1"/>
    <property type="match status" value="1"/>
</dbReference>
<keyword evidence="1" id="KW-0812">Transmembrane</keyword>
<dbReference type="STRING" id="1395513.P343_00970"/>
<organism evidence="3 4">
    <name type="scientific">Sporolactobacillus laevolacticus DSM 442</name>
    <dbReference type="NCBI Taxonomy" id="1395513"/>
    <lineage>
        <taxon>Bacteria</taxon>
        <taxon>Bacillati</taxon>
        <taxon>Bacillota</taxon>
        <taxon>Bacilli</taxon>
        <taxon>Bacillales</taxon>
        <taxon>Sporolactobacillaceae</taxon>
        <taxon>Sporolactobacillus</taxon>
    </lineage>
</organism>
<feature type="domain" description="Soluble ligand binding" evidence="2">
    <location>
        <begin position="73"/>
        <end position="127"/>
    </location>
</feature>
<dbReference type="Gene3D" id="1.10.150.280">
    <property type="entry name" value="AF1531-like domain"/>
    <property type="match status" value="1"/>
</dbReference>
<dbReference type="EMBL" id="AWTC01000001">
    <property type="protein sequence ID" value="EST13385.1"/>
    <property type="molecule type" value="Genomic_DNA"/>
</dbReference>
<evidence type="ECO:0000313" key="3">
    <source>
        <dbReference type="EMBL" id="EST13385.1"/>
    </source>
</evidence>
<dbReference type="Pfam" id="PF10531">
    <property type="entry name" value="SLBB"/>
    <property type="match status" value="1"/>
</dbReference>
<dbReference type="InterPro" id="IPR019554">
    <property type="entry name" value="Soluble_ligand-bd"/>
</dbReference>
<dbReference type="InterPro" id="IPR051675">
    <property type="entry name" value="Endo/Exo/Phosphatase_dom_1"/>
</dbReference>
<keyword evidence="4" id="KW-1185">Reference proteome</keyword>
<sequence length="219" mass="23750">MKILWMKYKLLISAVLIIAVIILWMFYQHQSTIKNTVEIQKSNQFVSKQDQTPSENAGDKIVEQDNGASMDLVIDIKGAVRNPGIYHVHSSDRVIDGIALAGGLTKKADRNKINLAQKVADEMVIYVPEKGDKSVGEIVGQGGITGTSQGQSGPEQKVNVNTADEQGMQNLPGIGPAKAKAIIQYREEHGPFKSLDELTNVSGIGDKSLEKIKPAASLQ</sequence>